<dbReference type="InParanoid" id="A0A1D2VJK5"/>
<reference evidence="2" key="1">
    <citation type="submission" date="2016-05" db="EMBL/GenBank/DDBJ databases">
        <title>Comparative genomics of biotechnologically important yeasts.</title>
        <authorList>
            <consortium name="DOE Joint Genome Institute"/>
            <person name="Riley R."/>
            <person name="Haridas S."/>
            <person name="Wolfe K.H."/>
            <person name="Lopes M.R."/>
            <person name="Hittinger C.T."/>
            <person name="Goker M."/>
            <person name="Salamov A."/>
            <person name="Wisecaver J."/>
            <person name="Long T.M."/>
            <person name="Aerts A.L."/>
            <person name="Barry K."/>
            <person name="Choi C."/>
            <person name="Clum A."/>
            <person name="Coughlan A.Y."/>
            <person name="Deshpande S."/>
            <person name="Douglass A.P."/>
            <person name="Hanson S.J."/>
            <person name="Klenk H.-P."/>
            <person name="Labutti K."/>
            <person name="Lapidus A."/>
            <person name="Lindquist E."/>
            <person name="Lipzen A."/>
            <person name="Meier-Kolthoff J.P."/>
            <person name="Ohm R.A."/>
            <person name="Otillar R.P."/>
            <person name="Pangilinan J."/>
            <person name="Peng Y."/>
            <person name="Rokas A."/>
            <person name="Rosa C.A."/>
            <person name="Scheuner C."/>
            <person name="Sibirny A.A."/>
            <person name="Slot J.C."/>
            <person name="Stielow J.B."/>
            <person name="Sun H."/>
            <person name="Kurtzman C.P."/>
            <person name="Blackwell M."/>
            <person name="Grigoriev I.V."/>
            <person name="Jeffries T.W."/>
        </authorList>
    </citation>
    <scope>NUCLEOTIDE SEQUENCE [LARGE SCALE GENOMIC DNA]</scope>
    <source>
        <strain evidence="2">DSM 1968</strain>
    </source>
</reference>
<dbReference type="RefSeq" id="XP_020048098.1">
    <property type="nucleotide sequence ID" value="XM_020192919.1"/>
</dbReference>
<dbReference type="AlphaFoldDB" id="A0A1D2VJK5"/>
<sequence>MFMIGISGNGKVSEDGGRSVLSRFVDFMAEKLVLVGKIHSISVRHWMFNSE</sequence>
<evidence type="ECO:0000313" key="1">
    <source>
        <dbReference type="EMBL" id="ODV61791.1"/>
    </source>
</evidence>
<dbReference type="EMBL" id="KV454478">
    <property type="protein sequence ID" value="ODV61791.1"/>
    <property type="molecule type" value="Genomic_DNA"/>
</dbReference>
<name>A0A1D2VJK5_9ASCO</name>
<organism evidence="1 2">
    <name type="scientific">Ascoidea rubescens DSM 1968</name>
    <dbReference type="NCBI Taxonomy" id="1344418"/>
    <lineage>
        <taxon>Eukaryota</taxon>
        <taxon>Fungi</taxon>
        <taxon>Dikarya</taxon>
        <taxon>Ascomycota</taxon>
        <taxon>Saccharomycotina</taxon>
        <taxon>Saccharomycetes</taxon>
        <taxon>Ascoideaceae</taxon>
        <taxon>Ascoidea</taxon>
    </lineage>
</organism>
<dbReference type="GeneID" id="30966555"/>
<accession>A0A1D2VJK5</accession>
<keyword evidence="2" id="KW-1185">Reference proteome</keyword>
<dbReference type="Proteomes" id="UP000095038">
    <property type="component" value="Unassembled WGS sequence"/>
</dbReference>
<evidence type="ECO:0000313" key="2">
    <source>
        <dbReference type="Proteomes" id="UP000095038"/>
    </source>
</evidence>
<gene>
    <name evidence="1" type="ORF">ASCRUDRAFT_75070</name>
</gene>
<protein>
    <submittedName>
        <fullName evidence="1">Uncharacterized protein</fullName>
    </submittedName>
</protein>
<proteinExistence type="predicted"/>